<dbReference type="GO" id="GO:0071986">
    <property type="term" value="C:Ragulator complex"/>
    <property type="evidence" value="ECO:0007669"/>
    <property type="project" value="TreeGrafter"/>
</dbReference>
<sequence>MEDLRRYLEQTLNKVEGLYSIFISDFDGVVILKAHANKSSEHNFNFKHSFLSEFNSASEQAGKLELGKNKTVICFYTNNQVVQINCPRFLVTFVAAEKANTGNILGLEKVLEPLLKDLRAIQFP</sequence>
<dbReference type="GeneID" id="112692564"/>
<dbReference type="PANTHER" id="PTHR13378">
    <property type="entry name" value="REGULATOR COMPLEX PROTEIN LAMTOR3"/>
    <property type="match status" value="1"/>
</dbReference>
<evidence type="ECO:0000256" key="1">
    <source>
        <dbReference type="ARBA" id="ARBA00005356"/>
    </source>
</evidence>
<dbReference type="InterPro" id="IPR015019">
    <property type="entry name" value="LAMTOR3"/>
</dbReference>
<evidence type="ECO:0000313" key="3">
    <source>
        <dbReference type="RefSeq" id="XP_025423061.1"/>
    </source>
</evidence>
<keyword evidence="2" id="KW-1185">Reference proteome</keyword>
<dbReference type="GO" id="GO:0032008">
    <property type="term" value="P:positive regulation of TOR signaling"/>
    <property type="evidence" value="ECO:0007669"/>
    <property type="project" value="TreeGrafter"/>
</dbReference>
<accession>A0A8B8GKD7</accession>
<dbReference type="GO" id="GO:0071230">
    <property type="term" value="P:cellular response to amino acid stimulus"/>
    <property type="evidence" value="ECO:0007669"/>
    <property type="project" value="TreeGrafter"/>
</dbReference>
<name>A0A8B8GKD7_9HEMI</name>
<dbReference type="OrthoDB" id="343907at2759"/>
<comment type="similarity">
    <text evidence="1">Belongs to the LAMTOR3 family.</text>
</comment>
<dbReference type="AlphaFoldDB" id="A0A8B8GKD7"/>
<gene>
    <name evidence="3" type="primary">LOC112692564</name>
</gene>
<dbReference type="Proteomes" id="UP000694846">
    <property type="component" value="Unplaced"/>
</dbReference>
<reference evidence="3" key="1">
    <citation type="submission" date="2025-08" db="UniProtKB">
        <authorList>
            <consortium name="RefSeq"/>
        </authorList>
    </citation>
    <scope>IDENTIFICATION</scope>
    <source>
        <tissue evidence="3">Whole body</tissue>
    </source>
</reference>
<dbReference type="PANTHER" id="PTHR13378:SF1">
    <property type="entry name" value="RAGULATOR COMPLEX PROTEIN LAMTOR3"/>
    <property type="match status" value="1"/>
</dbReference>
<dbReference type="SMART" id="SM01278">
    <property type="entry name" value="MAPKK1_Int"/>
    <property type="match status" value="1"/>
</dbReference>
<dbReference type="RefSeq" id="XP_025423061.1">
    <property type="nucleotide sequence ID" value="XM_025567276.1"/>
</dbReference>
<dbReference type="SUPFAM" id="SSF103196">
    <property type="entry name" value="Roadblock/LC7 domain"/>
    <property type="match status" value="1"/>
</dbReference>
<organism evidence="2 3">
    <name type="scientific">Sipha flava</name>
    <name type="common">yellow sugarcane aphid</name>
    <dbReference type="NCBI Taxonomy" id="143950"/>
    <lineage>
        <taxon>Eukaryota</taxon>
        <taxon>Metazoa</taxon>
        <taxon>Ecdysozoa</taxon>
        <taxon>Arthropoda</taxon>
        <taxon>Hexapoda</taxon>
        <taxon>Insecta</taxon>
        <taxon>Pterygota</taxon>
        <taxon>Neoptera</taxon>
        <taxon>Paraneoptera</taxon>
        <taxon>Hemiptera</taxon>
        <taxon>Sternorrhyncha</taxon>
        <taxon>Aphidomorpha</taxon>
        <taxon>Aphidoidea</taxon>
        <taxon>Aphididae</taxon>
        <taxon>Sipha</taxon>
    </lineage>
</organism>
<proteinExistence type="inferred from homology"/>
<protein>
    <submittedName>
        <fullName evidence="3">Ragulator complex protein LAMTOR3</fullName>
    </submittedName>
</protein>
<dbReference type="Pfam" id="PF08923">
    <property type="entry name" value="MAPKK1_Int"/>
    <property type="match status" value="1"/>
</dbReference>
<dbReference type="Gene3D" id="3.30.450.30">
    <property type="entry name" value="Dynein light chain 2a, cytoplasmic"/>
    <property type="match status" value="1"/>
</dbReference>
<dbReference type="CTD" id="8649"/>
<evidence type="ECO:0000313" key="2">
    <source>
        <dbReference type="Proteomes" id="UP000694846"/>
    </source>
</evidence>